<keyword evidence="2 4" id="KW-0442">Lipid degradation</keyword>
<evidence type="ECO:0000256" key="1">
    <source>
        <dbReference type="ARBA" id="ARBA00022801"/>
    </source>
</evidence>
<feature type="active site" description="Nucleophile" evidence="4">
    <location>
        <position position="55"/>
    </location>
</feature>
<protein>
    <submittedName>
        <fullName evidence="6">Phospholipase, patatin family</fullName>
    </submittedName>
</protein>
<feature type="short sequence motif" description="GXSXG" evidence="4">
    <location>
        <begin position="53"/>
        <end position="57"/>
    </location>
</feature>
<dbReference type="GO" id="GO:0016787">
    <property type="term" value="F:hydrolase activity"/>
    <property type="evidence" value="ECO:0007669"/>
    <property type="project" value="UniProtKB-UniRule"/>
</dbReference>
<dbReference type="PATRIC" id="fig|1227275.3.peg.1277"/>
<proteinExistence type="predicted"/>
<gene>
    <name evidence="6" type="ORF">HMPREF1557_01433</name>
</gene>
<dbReference type="InterPro" id="IPR050301">
    <property type="entry name" value="NTE"/>
</dbReference>
<feature type="active site" description="Proton acceptor" evidence="4">
    <location>
        <position position="175"/>
    </location>
</feature>
<evidence type="ECO:0000313" key="6">
    <source>
        <dbReference type="EMBL" id="ERJ74801.1"/>
    </source>
</evidence>
<dbReference type="Gene3D" id="3.40.1090.10">
    <property type="entry name" value="Cytosolic phospholipase A2 catalytic domain"/>
    <property type="match status" value="2"/>
</dbReference>
<dbReference type="HOGENOM" id="CLU_048271_1_0_9"/>
<reference evidence="6 7" key="1">
    <citation type="submission" date="2013-06" db="EMBL/GenBank/DDBJ databases">
        <authorList>
            <person name="Weinstock G."/>
            <person name="Sodergren E."/>
            <person name="Lobos E.A."/>
            <person name="Fulton L."/>
            <person name="Fulton R."/>
            <person name="Courtney L."/>
            <person name="Fronick C."/>
            <person name="O'Laughlin M."/>
            <person name="Godfrey J."/>
            <person name="Wilson R.M."/>
            <person name="Miner T."/>
            <person name="Farmer C."/>
            <person name="Delehaunty K."/>
            <person name="Cordes M."/>
            <person name="Minx P."/>
            <person name="Tomlinson C."/>
            <person name="Chen J."/>
            <person name="Wollam A."/>
            <person name="Pepin K.H."/>
            <person name="Bhonagiri V."/>
            <person name="Zhang X."/>
            <person name="Warren W."/>
            <person name="Mitreva M."/>
            <person name="Mardis E.R."/>
            <person name="Wilson R.K."/>
        </authorList>
    </citation>
    <scope>NUCLEOTIDE SEQUENCE [LARGE SCALE GENOMIC DNA]</scope>
    <source>
        <strain evidence="6 7">W1703</strain>
    </source>
</reference>
<dbReference type="Pfam" id="PF01734">
    <property type="entry name" value="Patatin"/>
    <property type="match status" value="1"/>
</dbReference>
<organism evidence="6 7">
    <name type="scientific">Streptococcus sobrinus W1703</name>
    <dbReference type="NCBI Taxonomy" id="1227275"/>
    <lineage>
        <taxon>Bacteria</taxon>
        <taxon>Bacillati</taxon>
        <taxon>Bacillota</taxon>
        <taxon>Bacilli</taxon>
        <taxon>Lactobacillales</taxon>
        <taxon>Streptococcaceae</taxon>
        <taxon>Streptococcus</taxon>
    </lineage>
</organism>
<feature type="short sequence motif" description="GXGXXG" evidence="4">
    <location>
        <begin position="26"/>
        <end position="31"/>
    </location>
</feature>
<dbReference type="Proteomes" id="UP000016617">
    <property type="component" value="Unassembled WGS sequence"/>
</dbReference>
<dbReference type="SUPFAM" id="SSF52151">
    <property type="entry name" value="FabD/lysophospholipase-like"/>
    <property type="match status" value="1"/>
</dbReference>
<evidence type="ECO:0000256" key="2">
    <source>
        <dbReference type="ARBA" id="ARBA00022963"/>
    </source>
</evidence>
<dbReference type="EMBL" id="AWVA01000086">
    <property type="protein sequence ID" value="ERJ74801.1"/>
    <property type="molecule type" value="Genomic_DNA"/>
</dbReference>
<name>U2ILN0_9STRE</name>
<evidence type="ECO:0000313" key="7">
    <source>
        <dbReference type="Proteomes" id="UP000016617"/>
    </source>
</evidence>
<feature type="domain" description="PNPLA" evidence="5">
    <location>
        <begin position="22"/>
        <end position="188"/>
    </location>
</feature>
<dbReference type="InterPro" id="IPR037483">
    <property type="entry name" value="YjjU-like"/>
</dbReference>
<dbReference type="InterPro" id="IPR016035">
    <property type="entry name" value="Acyl_Trfase/lysoPLipase"/>
</dbReference>
<dbReference type="AlphaFoldDB" id="U2ILN0"/>
<comment type="caution">
    <text evidence="6">The sequence shown here is derived from an EMBL/GenBank/DDBJ whole genome shotgun (WGS) entry which is preliminary data.</text>
</comment>
<dbReference type="CDD" id="cd07208">
    <property type="entry name" value="Pat_hypo_Ecoli_yjju_like"/>
    <property type="match status" value="1"/>
</dbReference>
<evidence type="ECO:0000256" key="3">
    <source>
        <dbReference type="ARBA" id="ARBA00023098"/>
    </source>
</evidence>
<keyword evidence="3 4" id="KW-0443">Lipid metabolism</keyword>
<evidence type="ECO:0000259" key="5">
    <source>
        <dbReference type="PROSITE" id="PS51635"/>
    </source>
</evidence>
<feature type="short sequence motif" description="DGA/G" evidence="4">
    <location>
        <begin position="175"/>
        <end position="177"/>
    </location>
</feature>
<dbReference type="PANTHER" id="PTHR14226:SF25">
    <property type="entry name" value="PHOSPHOESTERASE"/>
    <property type="match status" value="1"/>
</dbReference>
<keyword evidence="1 4" id="KW-0378">Hydrolase</keyword>
<accession>U2ILN0</accession>
<dbReference type="Pfam" id="PF19890">
    <property type="entry name" value="DUF6363"/>
    <property type="match status" value="1"/>
</dbReference>
<dbReference type="PROSITE" id="PS51635">
    <property type="entry name" value="PNPLA"/>
    <property type="match status" value="1"/>
</dbReference>
<sequence>MLARNSAIIILIKEATVMRIGLVLEGGGMRGLYSQGVIDAFLDAGIKVDGLVGVSAGALFGVNLLSKQRGRGLRYNKRFIGQKNYMSLWSWLTTGNFVNKDFTYYKVPLELDVFDEQTFEESGADFYAVATNVETGKPDYLPVKNVFKEMEIFRASSALPLASKIVEWQGKKYLDGGLSDSIPVEFARSLGFDKLIVVLTRPKDYRKQPSKGRIYQLFYRKYPNFVKVASQRWKTYNRQVEEVIKLEKAGEIFVVRPEKDLDIGRLETNPEKFDEIYNIGLTDTQKIMPKLKAYLK</sequence>
<dbReference type="InterPro" id="IPR045943">
    <property type="entry name" value="DUF6363"/>
</dbReference>
<dbReference type="GO" id="GO:0016042">
    <property type="term" value="P:lipid catabolic process"/>
    <property type="evidence" value="ECO:0007669"/>
    <property type="project" value="UniProtKB-UniRule"/>
</dbReference>
<dbReference type="PANTHER" id="PTHR14226">
    <property type="entry name" value="NEUROPATHY TARGET ESTERASE/SWISS CHEESE D.MELANOGASTER"/>
    <property type="match status" value="1"/>
</dbReference>
<evidence type="ECO:0000256" key="4">
    <source>
        <dbReference type="PROSITE-ProRule" id="PRU01161"/>
    </source>
</evidence>
<dbReference type="InterPro" id="IPR002641">
    <property type="entry name" value="PNPLA_dom"/>
</dbReference>